<keyword evidence="2" id="KW-0472">Membrane</keyword>
<feature type="compositionally biased region" description="Polar residues" evidence="1">
    <location>
        <begin position="18"/>
        <end position="41"/>
    </location>
</feature>
<evidence type="ECO:0000313" key="4">
    <source>
        <dbReference type="Proteomes" id="UP000250275"/>
    </source>
</evidence>
<dbReference type="Proteomes" id="UP000250275">
    <property type="component" value="Unassembled WGS sequence"/>
</dbReference>
<protein>
    <submittedName>
        <fullName evidence="3">Uncharacterized protein</fullName>
    </submittedName>
</protein>
<evidence type="ECO:0000313" key="3">
    <source>
        <dbReference type="EMBL" id="OAD61643.1"/>
    </source>
</evidence>
<keyword evidence="4" id="KW-1185">Reference proteome</keyword>
<keyword evidence="2" id="KW-1133">Transmembrane helix</keyword>
<accession>A0A310SQ87</accession>
<reference evidence="3 4" key="1">
    <citation type="submission" date="2015-07" db="EMBL/GenBank/DDBJ databases">
        <title>The genome of Eufriesea mexicana.</title>
        <authorList>
            <person name="Pan H."/>
            <person name="Kapheim K."/>
        </authorList>
    </citation>
    <scope>NUCLEOTIDE SEQUENCE [LARGE SCALE GENOMIC DNA]</scope>
    <source>
        <strain evidence="3">0111107269</strain>
        <tissue evidence="3">Whole body</tissue>
    </source>
</reference>
<feature type="region of interest" description="Disordered" evidence="1">
    <location>
        <begin position="1"/>
        <end position="67"/>
    </location>
</feature>
<organism evidence="3 4">
    <name type="scientific">Eufriesea mexicana</name>
    <dbReference type="NCBI Taxonomy" id="516756"/>
    <lineage>
        <taxon>Eukaryota</taxon>
        <taxon>Metazoa</taxon>
        <taxon>Ecdysozoa</taxon>
        <taxon>Arthropoda</taxon>
        <taxon>Hexapoda</taxon>
        <taxon>Insecta</taxon>
        <taxon>Pterygota</taxon>
        <taxon>Neoptera</taxon>
        <taxon>Endopterygota</taxon>
        <taxon>Hymenoptera</taxon>
        <taxon>Apocrita</taxon>
        <taxon>Aculeata</taxon>
        <taxon>Apoidea</taxon>
        <taxon>Anthophila</taxon>
        <taxon>Apidae</taxon>
        <taxon>Eufriesea</taxon>
    </lineage>
</organism>
<name>A0A310SQ87_9HYME</name>
<keyword evidence="2" id="KW-0812">Transmembrane</keyword>
<evidence type="ECO:0000256" key="1">
    <source>
        <dbReference type="SAM" id="MobiDB-lite"/>
    </source>
</evidence>
<gene>
    <name evidence="3" type="ORF">WN48_10885</name>
</gene>
<evidence type="ECO:0000256" key="2">
    <source>
        <dbReference type="SAM" id="Phobius"/>
    </source>
</evidence>
<proteinExistence type="predicted"/>
<feature type="compositionally biased region" description="Low complexity" evidence="1">
    <location>
        <begin position="79"/>
        <end position="92"/>
    </location>
</feature>
<sequence>MLGCHVTPADEDNDIERNTTLNSTVATNSKTEATTESQVTNVPPHKDEEENGGKNMETSQNNTQTTNQVSYDVVSAETNHTADTNNSDSSTNSKHDLNTSEESINTVPPLLDDKVEASMGSENIEAVKSVDQVDNNNKHMPSGIIALVTAISFAVAIALVYIGMIVWRRYIEYRYGHRELLVNELEFDTNDLRHFEVSMLLITVERNIYNQFIVHITAVISGKQ</sequence>
<dbReference type="AlphaFoldDB" id="A0A310SQ87"/>
<dbReference type="EMBL" id="KQ760176">
    <property type="protein sequence ID" value="OAD61643.1"/>
    <property type="molecule type" value="Genomic_DNA"/>
</dbReference>
<dbReference type="OrthoDB" id="8197303at2759"/>
<feature type="transmembrane region" description="Helical" evidence="2">
    <location>
        <begin position="144"/>
        <end position="167"/>
    </location>
</feature>
<feature type="region of interest" description="Disordered" evidence="1">
    <location>
        <begin position="79"/>
        <end position="109"/>
    </location>
</feature>